<organism evidence="2 3">
    <name type="scientific">Prorocentrum cordatum</name>
    <dbReference type="NCBI Taxonomy" id="2364126"/>
    <lineage>
        <taxon>Eukaryota</taxon>
        <taxon>Sar</taxon>
        <taxon>Alveolata</taxon>
        <taxon>Dinophyceae</taxon>
        <taxon>Prorocentrales</taxon>
        <taxon>Prorocentraceae</taxon>
        <taxon>Prorocentrum</taxon>
    </lineage>
</organism>
<name>A0ABN9PNN4_9DINO</name>
<dbReference type="Proteomes" id="UP001189429">
    <property type="component" value="Unassembled WGS sequence"/>
</dbReference>
<sequence>MSATSRCLATLIAVTLVQGGAGDSAPGPSEACRRDAASEELEEAPLLQVKAAAESNRSSQTSEGPSCCSHGYNSFHQVFCDPFCVFYSQVGCMADGQNAACRYCGVSGSQDCRVRSFGESDIDNVLGEVRRTWPGARISGAEWEPDEGHLGTAQYGGSFEVDVTTPDGSVWEVDVSPTGKILEIEGKGQLLQAKAAAESNRSSQTSEGPSCCSHGYNSFHQVFCDPFCVFYSQVGCMADGQNAACRYCGVSGSQDCSVRSFGESDIDNVLGEVRRTWPGARISGAEWEPDEGHLGTAQYGGSFEVDVTTPDGSVWEVDVSPTGKILEIEGKEQLLQAKAAAESNRSNQTSEGPSCCSHGYNSFHQVFCDPFCVFYSQVGCMADGQNAACRYCGVSGSQDCRVRSFGESDIDNVLGEVRRTWPGARISGAEWEPDEGHLGTAQYGGSFEVDVTTPDGSVWEVDVSPTGKILEIEGKGQLLQAKAAAESNRSNQTSEGPSCCSHGYGSFNQVFCDPFCMFYFQVGCMADGQNAACRYCGVQWSWDCRVRSFGESDIDSILGEVRRTWPGARISGAEWEPDEGHLGTAQYGGSFEVDVTTPDGSVWEVDVSPTGKILSVEAN</sequence>
<dbReference type="EMBL" id="CAUYUJ010000920">
    <property type="protein sequence ID" value="CAK0793212.1"/>
    <property type="molecule type" value="Genomic_DNA"/>
</dbReference>
<reference evidence="2" key="1">
    <citation type="submission" date="2023-10" db="EMBL/GenBank/DDBJ databases">
        <authorList>
            <person name="Chen Y."/>
            <person name="Shah S."/>
            <person name="Dougan E. K."/>
            <person name="Thang M."/>
            <person name="Chan C."/>
        </authorList>
    </citation>
    <scope>NUCLEOTIDE SEQUENCE [LARGE SCALE GENOMIC DNA]</scope>
</reference>
<feature type="chain" id="PRO_5046103622" description="PepSY domain-containing protein" evidence="1">
    <location>
        <begin position="23"/>
        <end position="619"/>
    </location>
</feature>
<dbReference type="InterPro" id="IPR011044">
    <property type="entry name" value="Quino_amine_DH_bsu"/>
</dbReference>
<proteinExistence type="predicted"/>
<accession>A0ABN9PNN4</accession>
<keyword evidence="3" id="KW-1185">Reference proteome</keyword>
<gene>
    <name evidence="2" type="ORF">PCOR1329_LOCUS3588</name>
</gene>
<protein>
    <recommendedName>
        <fullName evidence="4">PepSY domain-containing protein</fullName>
    </recommendedName>
</protein>
<evidence type="ECO:0000256" key="1">
    <source>
        <dbReference type="SAM" id="SignalP"/>
    </source>
</evidence>
<dbReference type="SUPFAM" id="SSF82171">
    <property type="entry name" value="DPP6 N-terminal domain-like"/>
    <property type="match status" value="1"/>
</dbReference>
<keyword evidence="1" id="KW-0732">Signal</keyword>
<dbReference type="SUPFAM" id="SSF50969">
    <property type="entry name" value="YVTN repeat-like/Quinoprotein amine dehydrogenase"/>
    <property type="match status" value="1"/>
</dbReference>
<evidence type="ECO:0000313" key="3">
    <source>
        <dbReference type="Proteomes" id="UP001189429"/>
    </source>
</evidence>
<evidence type="ECO:0008006" key="4">
    <source>
        <dbReference type="Google" id="ProtNLM"/>
    </source>
</evidence>
<feature type="signal peptide" evidence="1">
    <location>
        <begin position="1"/>
        <end position="22"/>
    </location>
</feature>
<comment type="caution">
    <text evidence="2">The sequence shown here is derived from an EMBL/GenBank/DDBJ whole genome shotgun (WGS) entry which is preliminary data.</text>
</comment>
<evidence type="ECO:0000313" key="2">
    <source>
        <dbReference type="EMBL" id="CAK0793212.1"/>
    </source>
</evidence>